<dbReference type="OrthoDB" id="10674885at2759"/>
<evidence type="ECO:0000313" key="1">
    <source>
        <dbReference type="EMBL" id="ODQ47053.1"/>
    </source>
</evidence>
<dbReference type="Proteomes" id="UP000094455">
    <property type="component" value="Unassembled WGS sequence"/>
</dbReference>
<name>A0A1E3NNJ7_9ASCO</name>
<proteinExistence type="predicted"/>
<organism evidence="1 2">
    <name type="scientific">Pichia membranifaciens NRRL Y-2026</name>
    <dbReference type="NCBI Taxonomy" id="763406"/>
    <lineage>
        <taxon>Eukaryota</taxon>
        <taxon>Fungi</taxon>
        <taxon>Dikarya</taxon>
        <taxon>Ascomycota</taxon>
        <taxon>Saccharomycotina</taxon>
        <taxon>Pichiomycetes</taxon>
        <taxon>Pichiales</taxon>
        <taxon>Pichiaceae</taxon>
        <taxon>Pichia</taxon>
    </lineage>
</organism>
<dbReference type="RefSeq" id="XP_019018166.1">
    <property type="nucleotide sequence ID" value="XM_019159692.1"/>
</dbReference>
<gene>
    <name evidence="1" type="ORF">PICMEDRAFT_105842</name>
</gene>
<dbReference type="EMBL" id="KV454002">
    <property type="protein sequence ID" value="ODQ47053.1"/>
    <property type="molecule type" value="Genomic_DNA"/>
</dbReference>
<reference evidence="1 2" key="1">
    <citation type="journal article" date="2016" name="Proc. Natl. Acad. Sci. U.S.A.">
        <title>Comparative genomics of biotechnologically important yeasts.</title>
        <authorList>
            <person name="Riley R."/>
            <person name="Haridas S."/>
            <person name="Wolfe K.H."/>
            <person name="Lopes M.R."/>
            <person name="Hittinger C.T."/>
            <person name="Goeker M."/>
            <person name="Salamov A.A."/>
            <person name="Wisecaver J.H."/>
            <person name="Long T.M."/>
            <person name="Calvey C.H."/>
            <person name="Aerts A.L."/>
            <person name="Barry K.W."/>
            <person name="Choi C."/>
            <person name="Clum A."/>
            <person name="Coughlan A.Y."/>
            <person name="Deshpande S."/>
            <person name="Douglass A.P."/>
            <person name="Hanson S.J."/>
            <person name="Klenk H.-P."/>
            <person name="LaButti K.M."/>
            <person name="Lapidus A."/>
            <person name="Lindquist E.A."/>
            <person name="Lipzen A.M."/>
            <person name="Meier-Kolthoff J.P."/>
            <person name="Ohm R.A."/>
            <person name="Otillar R.P."/>
            <person name="Pangilinan J.L."/>
            <person name="Peng Y."/>
            <person name="Rokas A."/>
            <person name="Rosa C.A."/>
            <person name="Scheuner C."/>
            <person name="Sibirny A.A."/>
            <person name="Slot J.C."/>
            <person name="Stielow J.B."/>
            <person name="Sun H."/>
            <person name="Kurtzman C.P."/>
            <person name="Blackwell M."/>
            <person name="Grigoriev I.V."/>
            <person name="Jeffries T.W."/>
        </authorList>
    </citation>
    <scope>NUCLEOTIDE SEQUENCE [LARGE SCALE GENOMIC DNA]</scope>
    <source>
        <strain evidence="1 2">NRRL Y-2026</strain>
    </source>
</reference>
<dbReference type="GeneID" id="30176379"/>
<dbReference type="AlphaFoldDB" id="A0A1E3NNJ7"/>
<accession>A0A1E3NNJ7</accession>
<keyword evidence="2" id="KW-1185">Reference proteome</keyword>
<protein>
    <submittedName>
        <fullName evidence="1">Uncharacterized protein</fullName>
    </submittedName>
</protein>
<sequence length="701" mass="74908">MLPYIYRRGLLGRRQFATAAACLAKTRRGHGGGGKCHGAGGVPLTSLGERRRPFRPVHRTGETAGQAEKELAAALGQAQEQLRWKEYLDAGDGQYRSGAEEEAAISRRVLEKLIGFSEYSKAGALEKDVWTLLKKQVAIYDNMAGPLEDESAGAAAGEARLELPREIRLAVLQCRATKDYANMLRLYDCFFQLLVKGPLLREAERREELYRLNGCDADADAYGPLVALLDELELSRQTFGDADVDVAVEAYEQTLVRRIEAAWYAVGDNAAGGDAASSLRNLRIYHSGFPALVRLLATDRYACVFGARFVDDFCRDLLRSEMGLEHDELCVMVRNLVGRGRFDAATYAGLRREVAGGPGLAVTPALYGLFLEGAVAGGEPALAAAVAADCAADGYVLDRTLLRALLRMYAAAGDGRRVLRTVDLAVGSGVPLFAPDLRAVVESLVRGGRRSVAVDVVKSLMIVSNGCAEWAAAADAAADADGSERELDDPMLDVGLLFSHYGSDTLLVRPAVDDAVVVPVLATCDTLAEYDALWALVTDDPGFVLTAELVKVDLLLRDRFGVFAGGGHAAAGHAALQRCIHYAMARLPLPQIDRLVLDPDFVEVFVKVCDQLFHTGGLDGDDDALAAAYGALAGVAAEGARSRDALVAELAAHVASGDDAGSGGDGDGTPGQTVARLRQHVRRDWCAGRVQHVLTLSGVQL</sequence>
<evidence type="ECO:0000313" key="2">
    <source>
        <dbReference type="Proteomes" id="UP000094455"/>
    </source>
</evidence>